<keyword evidence="1" id="KW-0812">Transmembrane</keyword>
<dbReference type="AlphaFoldDB" id="A0A3M7Q7C7"/>
<dbReference type="Proteomes" id="UP000276133">
    <property type="component" value="Unassembled WGS sequence"/>
</dbReference>
<dbReference type="EMBL" id="REGN01007073">
    <property type="protein sequence ID" value="RNA07347.1"/>
    <property type="molecule type" value="Genomic_DNA"/>
</dbReference>
<keyword evidence="1" id="KW-1133">Transmembrane helix</keyword>
<keyword evidence="1" id="KW-0472">Membrane</keyword>
<evidence type="ECO:0000313" key="3">
    <source>
        <dbReference type="Proteomes" id="UP000276133"/>
    </source>
</evidence>
<feature type="transmembrane region" description="Helical" evidence="1">
    <location>
        <begin position="6"/>
        <end position="26"/>
    </location>
</feature>
<sequence length="123" mass="14719">MRSDDLVLFFAVFVAVVKLKTFKLYLKMKIKNGFLKLAPSDNHRKREIKPDSNRFLVNGNLLFLASYFRLMLKTKWSKKIKSAKGQIDYFWNFEKYESKIKSFQLEQTPIFKINPQFNQRKIS</sequence>
<proteinExistence type="predicted"/>
<name>A0A3M7Q7C7_BRAPC</name>
<feature type="transmembrane region" description="Helical" evidence="1">
    <location>
        <begin position="55"/>
        <end position="72"/>
    </location>
</feature>
<keyword evidence="3" id="KW-1185">Reference proteome</keyword>
<comment type="caution">
    <text evidence="2">The sequence shown here is derived from an EMBL/GenBank/DDBJ whole genome shotgun (WGS) entry which is preliminary data.</text>
</comment>
<accession>A0A3M7Q7C7</accession>
<gene>
    <name evidence="2" type="ORF">BpHYR1_021356</name>
</gene>
<evidence type="ECO:0000313" key="2">
    <source>
        <dbReference type="EMBL" id="RNA07347.1"/>
    </source>
</evidence>
<evidence type="ECO:0000256" key="1">
    <source>
        <dbReference type="SAM" id="Phobius"/>
    </source>
</evidence>
<reference evidence="2 3" key="1">
    <citation type="journal article" date="2018" name="Sci. Rep.">
        <title>Genomic signatures of local adaptation to the degree of environmental predictability in rotifers.</title>
        <authorList>
            <person name="Franch-Gras L."/>
            <person name="Hahn C."/>
            <person name="Garcia-Roger E.M."/>
            <person name="Carmona M.J."/>
            <person name="Serra M."/>
            <person name="Gomez A."/>
        </authorList>
    </citation>
    <scope>NUCLEOTIDE SEQUENCE [LARGE SCALE GENOMIC DNA]</scope>
    <source>
        <strain evidence="2">HYR1</strain>
    </source>
</reference>
<organism evidence="2 3">
    <name type="scientific">Brachionus plicatilis</name>
    <name type="common">Marine rotifer</name>
    <name type="synonym">Brachionus muelleri</name>
    <dbReference type="NCBI Taxonomy" id="10195"/>
    <lineage>
        <taxon>Eukaryota</taxon>
        <taxon>Metazoa</taxon>
        <taxon>Spiralia</taxon>
        <taxon>Gnathifera</taxon>
        <taxon>Rotifera</taxon>
        <taxon>Eurotatoria</taxon>
        <taxon>Monogononta</taxon>
        <taxon>Pseudotrocha</taxon>
        <taxon>Ploima</taxon>
        <taxon>Brachionidae</taxon>
        <taxon>Brachionus</taxon>
    </lineage>
</organism>
<protein>
    <submittedName>
        <fullName evidence="2">Uncharacterized protein</fullName>
    </submittedName>
</protein>